<dbReference type="EMBL" id="LUGG01000038">
    <property type="protein sequence ID" value="OBZ65912.1"/>
    <property type="molecule type" value="Genomic_DNA"/>
</dbReference>
<gene>
    <name evidence="2" type="ORF">A0H81_14118</name>
</gene>
<feature type="region of interest" description="Disordered" evidence="1">
    <location>
        <begin position="1"/>
        <end position="104"/>
    </location>
</feature>
<accession>A0A1C7LMB9</accession>
<dbReference type="Proteomes" id="UP000092993">
    <property type="component" value="Unassembled WGS sequence"/>
</dbReference>
<dbReference type="AlphaFoldDB" id="A0A1C7LMB9"/>
<evidence type="ECO:0000313" key="2">
    <source>
        <dbReference type="EMBL" id="OBZ65912.1"/>
    </source>
</evidence>
<dbReference type="Pfam" id="PF20414">
    <property type="entry name" value="DUF6698"/>
    <property type="match status" value="1"/>
</dbReference>
<evidence type="ECO:0000313" key="3">
    <source>
        <dbReference type="Proteomes" id="UP000092993"/>
    </source>
</evidence>
<proteinExistence type="predicted"/>
<organism evidence="2 3">
    <name type="scientific">Grifola frondosa</name>
    <name type="common">Maitake</name>
    <name type="synonym">Polyporus frondosus</name>
    <dbReference type="NCBI Taxonomy" id="5627"/>
    <lineage>
        <taxon>Eukaryota</taxon>
        <taxon>Fungi</taxon>
        <taxon>Dikarya</taxon>
        <taxon>Basidiomycota</taxon>
        <taxon>Agaricomycotina</taxon>
        <taxon>Agaricomycetes</taxon>
        <taxon>Polyporales</taxon>
        <taxon>Grifolaceae</taxon>
        <taxon>Grifola</taxon>
    </lineage>
</organism>
<reference evidence="2 3" key="1">
    <citation type="submission" date="2016-03" db="EMBL/GenBank/DDBJ databases">
        <title>Whole genome sequencing of Grifola frondosa 9006-11.</title>
        <authorList>
            <person name="Min B."/>
            <person name="Park H."/>
            <person name="Kim J.-G."/>
            <person name="Cho H."/>
            <person name="Oh Y.-L."/>
            <person name="Kong W.-S."/>
            <person name="Choi I.-G."/>
        </authorList>
    </citation>
    <scope>NUCLEOTIDE SEQUENCE [LARGE SCALE GENOMIC DNA]</scope>
    <source>
        <strain evidence="2 3">9006-11</strain>
    </source>
</reference>
<keyword evidence="3" id="KW-1185">Reference proteome</keyword>
<dbReference type="InterPro" id="IPR046521">
    <property type="entry name" value="DUF6698"/>
</dbReference>
<sequence>MSSTPKQAPSEVLGWSKRLRHKTSETTVGHASRRKEKFLPKISQMQPGSPTRISERRQRRRRTRCIPRSPPPRTSEPPKKRKHDHQPSDDSSSQDSSESELESDMPLLKKLKLDDPEAILKIIADSRRARDAGTLAACLGTAGRFMFRRHGPLVKCHNSLALGVYAFEREDADIYTAAQKLHGLKHATRAEVDKCVAIFDQLLEAVPDFKVLIPALRSNGTHLLNVGAFLDGHARAARSDDINRIKNHLHMILQRRRTSPCNHQGHACLARLLVPHGKRDLFDEDPKKFMCDVREGRIKITGHNIPSFMLDDDIVPNFNPRRPEIGALKSKIVEWCWNLIYKGPNAAIANTAPGIRGIAKKNAMTQVTPESLTYTCLLLQFALSAQRKWSEDDGLFRGATFIKSILFLFEDPEWAEDTLKWWNLRIFDTHGTQNVFDDEMEDDDEMAVILRHHAARQLNETQARWSPGLEYLEPDELPLRGALPLDDTLPLDDALPLRGALPLDDALF</sequence>
<evidence type="ECO:0000256" key="1">
    <source>
        <dbReference type="SAM" id="MobiDB-lite"/>
    </source>
</evidence>
<name>A0A1C7LMB9_GRIFR</name>
<comment type="caution">
    <text evidence="2">The sequence shown here is derived from an EMBL/GenBank/DDBJ whole genome shotgun (WGS) entry which is preliminary data.</text>
</comment>
<protein>
    <submittedName>
        <fullName evidence="2">Uncharacterized protein</fullName>
    </submittedName>
</protein>
<dbReference type="OrthoDB" id="2803957at2759"/>